<keyword evidence="1" id="KW-0812">Transmembrane</keyword>
<protein>
    <submittedName>
        <fullName evidence="2">Uncharacterized protein</fullName>
    </submittedName>
</protein>
<dbReference type="AlphaFoldDB" id="A0A6C0JIV8"/>
<reference evidence="2" key="1">
    <citation type="journal article" date="2020" name="Nature">
        <title>Giant virus diversity and host interactions through global metagenomics.</title>
        <authorList>
            <person name="Schulz F."/>
            <person name="Roux S."/>
            <person name="Paez-Espino D."/>
            <person name="Jungbluth S."/>
            <person name="Walsh D.A."/>
            <person name="Denef V.J."/>
            <person name="McMahon K.D."/>
            <person name="Konstantinidis K.T."/>
            <person name="Eloe-Fadrosh E.A."/>
            <person name="Kyrpides N.C."/>
            <person name="Woyke T."/>
        </authorList>
    </citation>
    <scope>NUCLEOTIDE SEQUENCE</scope>
    <source>
        <strain evidence="2">GVMAG-M-3300027736-24</strain>
    </source>
</reference>
<dbReference type="EMBL" id="MN740417">
    <property type="protein sequence ID" value="QHU05612.1"/>
    <property type="molecule type" value="Genomic_DNA"/>
</dbReference>
<accession>A0A6C0JIV8</accession>
<evidence type="ECO:0000256" key="1">
    <source>
        <dbReference type="SAM" id="Phobius"/>
    </source>
</evidence>
<keyword evidence="1" id="KW-0472">Membrane</keyword>
<sequence>MVQTRLTEAHENDALKAQIAALKQSFTTVHKTYRNNPIRLICYNELVIGLIINVFTVDFVYYYAPTMIRLFPYIFEAKYFPESLNFYIYRPTVNGKLSCEQLTLMLNELEHHKHIGSKILKKYTKKMN</sequence>
<name>A0A6C0JIV8_9ZZZZ</name>
<keyword evidence="1" id="KW-1133">Transmembrane helix</keyword>
<proteinExistence type="predicted"/>
<feature type="transmembrane region" description="Helical" evidence="1">
    <location>
        <begin position="46"/>
        <end position="64"/>
    </location>
</feature>
<evidence type="ECO:0000313" key="2">
    <source>
        <dbReference type="EMBL" id="QHU05612.1"/>
    </source>
</evidence>
<organism evidence="2">
    <name type="scientific">viral metagenome</name>
    <dbReference type="NCBI Taxonomy" id="1070528"/>
    <lineage>
        <taxon>unclassified sequences</taxon>
        <taxon>metagenomes</taxon>
        <taxon>organismal metagenomes</taxon>
    </lineage>
</organism>